<dbReference type="PRINTS" id="PR00372">
    <property type="entry name" value="FYWHYDRXLASE"/>
</dbReference>
<dbReference type="NCBIfam" id="NF008877">
    <property type="entry name" value="PRK11913.1-2"/>
    <property type="match status" value="1"/>
</dbReference>
<evidence type="ECO:0000256" key="12">
    <source>
        <dbReference type="ARBA" id="ARBA00029922"/>
    </source>
</evidence>
<dbReference type="PROSITE" id="PS00367">
    <property type="entry name" value="BH4_AAA_HYDROXYL_1"/>
    <property type="match status" value="1"/>
</dbReference>
<dbReference type="EMBL" id="JARESE010000015">
    <property type="protein sequence ID" value="MDE8651245.1"/>
    <property type="molecule type" value="Genomic_DNA"/>
</dbReference>
<keyword evidence="15" id="KW-1185">Reference proteome</keyword>
<evidence type="ECO:0000256" key="7">
    <source>
        <dbReference type="ARBA" id="ARBA00022723"/>
    </source>
</evidence>
<gene>
    <name evidence="14" type="primary">phhA</name>
    <name evidence="14" type="ORF">PYV00_05875</name>
</gene>
<comment type="cofactor">
    <cofactor evidence="2">
        <name>Fe(2+)</name>
        <dbReference type="ChEBI" id="CHEBI:29033"/>
    </cofactor>
</comment>
<dbReference type="SUPFAM" id="SSF56534">
    <property type="entry name" value="Aromatic aminoacid monoxygenases, catalytic and oligomerization domains"/>
    <property type="match status" value="1"/>
</dbReference>
<keyword evidence="11" id="KW-0585">Phenylalanine catabolism</keyword>
<dbReference type="InterPro" id="IPR005960">
    <property type="entry name" value="Phe-4-hydroxylase_mono"/>
</dbReference>
<dbReference type="NCBIfam" id="TIGR01267">
    <property type="entry name" value="Phe4hydrox_mono"/>
    <property type="match status" value="1"/>
</dbReference>
<dbReference type="PANTHER" id="PTHR11473">
    <property type="entry name" value="AROMATIC AMINO ACID HYDROXYLASE"/>
    <property type="match status" value="1"/>
</dbReference>
<accession>A0ABT5WMH5</accession>
<evidence type="ECO:0000256" key="4">
    <source>
        <dbReference type="ARBA" id="ARBA00009712"/>
    </source>
</evidence>
<evidence type="ECO:0000256" key="5">
    <source>
        <dbReference type="ARBA" id="ARBA00011995"/>
    </source>
</evidence>
<feature type="domain" description="Biopterin-dependent aromatic amino acid hydroxylase family profile" evidence="13">
    <location>
        <begin position="1"/>
        <end position="291"/>
    </location>
</feature>
<dbReference type="Pfam" id="PF00351">
    <property type="entry name" value="Biopterin_H"/>
    <property type="match status" value="1"/>
</dbReference>
<dbReference type="Proteomes" id="UP001216253">
    <property type="component" value="Unassembled WGS sequence"/>
</dbReference>
<reference evidence="14 15" key="1">
    <citation type="submission" date="2023-03" db="EMBL/GenBank/DDBJ databases">
        <title>NovoSphingobium album sp. nov. isolated from polycyclic aromatic hydrocarbons- and heavy-metal polluted soil.</title>
        <authorList>
            <person name="Liu Z."/>
            <person name="Wang K."/>
        </authorList>
    </citation>
    <scope>NUCLEOTIDE SEQUENCE [LARGE SCALE GENOMIC DNA]</scope>
    <source>
        <strain evidence="14 15">H3SJ31-1</strain>
    </source>
</reference>
<comment type="similarity">
    <text evidence="4">Belongs to the biopterin-dependent aromatic amino acid hydroxylase family.</text>
</comment>
<dbReference type="Gene3D" id="1.10.800.10">
    <property type="entry name" value="Aromatic amino acid hydroxylase"/>
    <property type="match status" value="1"/>
</dbReference>
<evidence type="ECO:0000256" key="2">
    <source>
        <dbReference type="ARBA" id="ARBA00001954"/>
    </source>
</evidence>
<evidence type="ECO:0000256" key="10">
    <source>
        <dbReference type="ARBA" id="ARBA00023033"/>
    </source>
</evidence>
<evidence type="ECO:0000313" key="15">
    <source>
        <dbReference type="Proteomes" id="UP001216253"/>
    </source>
</evidence>
<comment type="pathway">
    <text evidence="3">Amino-acid degradation; L-phenylalanine degradation; acetoacetate and fumarate from L-phenylalanine: step 1/6.</text>
</comment>
<evidence type="ECO:0000313" key="14">
    <source>
        <dbReference type="EMBL" id="MDE8651245.1"/>
    </source>
</evidence>
<dbReference type="EC" id="1.14.16.1" evidence="5"/>
<comment type="catalytic activity">
    <reaction evidence="1">
        <text>(6R)-L-erythro-5,6,7,8-tetrahydrobiopterin + L-phenylalanine + O2 = (4aS,6R)-4a-hydroxy-L-erythro-5,6,7,8-tetrahydrobiopterin + L-tyrosine</text>
        <dbReference type="Rhea" id="RHEA:20273"/>
        <dbReference type="ChEBI" id="CHEBI:15379"/>
        <dbReference type="ChEBI" id="CHEBI:15642"/>
        <dbReference type="ChEBI" id="CHEBI:58095"/>
        <dbReference type="ChEBI" id="CHEBI:58315"/>
        <dbReference type="ChEBI" id="CHEBI:59560"/>
        <dbReference type="EC" id="1.14.16.1"/>
    </reaction>
</comment>
<evidence type="ECO:0000259" key="13">
    <source>
        <dbReference type="PROSITE" id="PS51410"/>
    </source>
</evidence>
<name>A0ABT5WMH5_9SPHN</name>
<evidence type="ECO:0000256" key="9">
    <source>
        <dbReference type="ARBA" id="ARBA00023004"/>
    </source>
</evidence>
<keyword evidence="9" id="KW-0408">Iron</keyword>
<evidence type="ECO:0000256" key="8">
    <source>
        <dbReference type="ARBA" id="ARBA00023002"/>
    </source>
</evidence>
<dbReference type="InterPro" id="IPR019774">
    <property type="entry name" value="Aromatic-AA_hydroxylase_C"/>
</dbReference>
<sequence>MKTPRTETSTSGLRGEYEGAAADFTVAQDWPAYAPEMHDRWRRLYAAQSRLARRHAAPQFIEGLRRLDCADAIPRFEDANAVLGPATGWRLVAVPGYIPDAVFFDHLAHRRFPVTRWLREEHEFAYLVEPDVFHDFFGHVPMLLNPAIADFLELYGRAGERAMAMGALDMLARIYWYTIEFGLLDQGGGLKVFGAGIVSSAGETVYSVTDADVLRLPFDPVRIMRTAYSIDSFQKNYFVLASLDQLIDGLGGLDFGPIYEAWRDRPALAAGALQPGETPYTPRATTGDPIA</sequence>
<evidence type="ECO:0000256" key="11">
    <source>
        <dbReference type="ARBA" id="ARBA00023232"/>
    </source>
</evidence>
<evidence type="ECO:0000256" key="6">
    <source>
        <dbReference type="ARBA" id="ARBA00020276"/>
    </source>
</evidence>
<keyword evidence="10" id="KW-0503">Monooxygenase</keyword>
<proteinExistence type="inferred from homology"/>
<evidence type="ECO:0000256" key="3">
    <source>
        <dbReference type="ARBA" id="ARBA00005088"/>
    </source>
</evidence>
<dbReference type="InterPro" id="IPR036329">
    <property type="entry name" value="Aro-AA_hydroxylase_C_sf"/>
</dbReference>
<dbReference type="RefSeq" id="WP_275227342.1">
    <property type="nucleotide sequence ID" value="NZ_JARESE010000015.1"/>
</dbReference>
<comment type="caution">
    <text evidence="14">The sequence shown here is derived from an EMBL/GenBank/DDBJ whole genome shotgun (WGS) entry which is preliminary data.</text>
</comment>
<keyword evidence="8 14" id="KW-0560">Oxidoreductase</keyword>
<keyword evidence="7" id="KW-0479">Metal-binding</keyword>
<dbReference type="GO" id="GO:0004505">
    <property type="term" value="F:phenylalanine 4-monooxygenase activity"/>
    <property type="evidence" value="ECO:0007669"/>
    <property type="project" value="UniProtKB-EC"/>
</dbReference>
<evidence type="ECO:0000256" key="1">
    <source>
        <dbReference type="ARBA" id="ARBA00001060"/>
    </source>
</evidence>
<protein>
    <recommendedName>
        <fullName evidence="6">Phenylalanine-4-hydroxylase</fullName>
        <ecNumber evidence="5">1.14.16.1</ecNumber>
    </recommendedName>
    <alternativeName>
        <fullName evidence="12">Phe-4-monooxygenase</fullName>
    </alternativeName>
</protein>
<dbReference type="InterPro" id="IPR036951">
    <property type="entry name" value="ArAA_hydroxylase_sf"/>
</dbReference>
<dbReference type="InterPro" id="IPR018301">
    <property type="entry name" value="ArAA_hydroxylase_Fe/CU_BS"/>
</dbReference>
<dbReference type="PANTHER" id="PTHR11473:SF24">
    <property type="entry name" value="PHENYLALANINE-4-HYDROXYLASE"/>
    <property type="match status" value="1"/>
</dbReference>
<dbReference type="PROSITE" id="PS51410">
    <property type="entry name" value="BH4_AAA_HYDROXYL_2"/>
    <property type="match status" value="1"/>
</dbReference>
<dbReference type="InterPro" id="IPR001273">
    <property type="entry name" value="ArAA_hydroxylase"/>
</dbReference>
<organism evidence="14 15">
    <name type="scientific">Novosphingobium album</name>
    <name type="common">ex Liu et al. 2023</name>
    <dbReference type="NCBI Taxonomy" id="3031130"/>
    <lineage>
        <taxon>Bacteria</taxon>
        <taxon>Pseudomonadati</taxon>
        <taxon>Pseudomonadota</taxon>
        <taxon>Alphaproteobacteria</taxon>
        <taxon>Sphingomonadales</taxon>
        <taxon>Sphingomonadaceae</taxon>
        <taxon>Novosphingobium</taxon>
    </lineage>
</organism>